<evidence type="ECO:0000259" key="1">
    <source>
        <dbReference type="PROSITE" id="PS51671"/>
    </source>
</evidence>
<dbReference type="Pfam" id="PF13740">
    <property type="entry name" value="ACT_6"/>
    <property type="match status" value="1"/>
</dbReference>
<evidence type="ECO:0000313" key="3">
    <source>
        <dbReference type="Proteomes" id="UP001069802"/>
    </source>
</evidence>
<dbReference type="EMBL" id="JAPWGY010000001">
    <property type="protein sequence ID" value="MCZ4279222.1"/>
    <property type="molecule type" value="Genomic_DNA"/>
</dbReference>
<reference evidence="2" key="1">
    <citation type="submission" date="2022-12" db="EMBL/GenBank/DDBJ databases">
        <title>Bacterial isolates from different developmental stages of Nematostella vectensis.</title>
        <authorList>
            <person name="Fraune S."/>
        </authorList>
    </citation>
    <scope>NUCLEOTIDE SEQUENCE</scope>
    <source>
        <strain evidence="2">G21630-S1</strain>
    </source>
</reference>
<feature type="domain" description="ACT" evidence="1">
    <location>
        <begin position="91"/>
        <end position="170"/>
    </location>
</feature>
<dbReference type="InterPro" id="IPR002912">
    <property type="entry name" value="ACT_dom"/>
</dbReference>
<dbReference type="PROSITE" id="PS51671">
    <property type="entry name" value="ACT"/>
    <property type="match status" value="1"/>
</dbReference>
<dbReference type="Gene3D" id="3.30.70.260">
    <property type="match status" value="2"/>
</dbReference>
<dbReference type="InterPro" id="IPR045865">
    <property type="entry name" value="ACT-like_dom_sf"/>
</dbReference>
<proteinExistence type="predicted"/>
<dbReference type="PANTHER" id="PTHR34875:SF6">
    <property type="entry name" value="UPF0237 PROTEIN MJ1558"/>
    <property type="match status" value="1"/>
</dbReference>
<protein>
    <recommendedName>
        <fullName evidence="1">ACT domain-containing protein</fullName>
    </recommendedName>
</protein>
<gene>
    <name evidence="2" type="ORF">O4H49_00440</name>
</gene>
<dbReference type="PIRSF" id="PIRSF028103">
    <property type="entry name" value="GcvR"/>
    <property type="match status" value="1"/>
</dbReference>
<organism evidence="2 3">
    <name type="scientific">Kiloniella laminariae</name>
    <dbReference type="NCBI Taxonomy" id="454162"/>
    <lineage>
        <taxon>Bacteria</taxon>
        <taxon>Pseudomonadati</taxon>
        <taxon>Pseudomonadota</taxon>
        <taxon>Alphaproteobacteria</taxon>
        <taxon>Rhodospirillales</taxon>
        <taxon>Kiloniellaceae</taxon>
        <taxon>Kiloniella</taxon>
    </lineage>
</organism>
<dbReference type="SUPFAM" id="SSF55021">
    <property type="entry name" value="ACT-like"/>
    <property type="match status" value="2"/>
</dbReference>
<dbReference type="InterPro" id="IPR016867">
    <property type="entry name" value="GcvR"/>
</dbReference>
<accession>A0ABT4LGU7</accession>
<sequence length="179" mass="19188">MANIIMTVIGTDRSGLVDQLSATITDHGGNWLESRMSRLSGYFAGILRVSVPEEQLVSMEAALQHLTGDSLQLVIAHETSGVDEGPQKALHLEVLGPDHPGIVHDISHALATKNIGISSISTDCRDGAMSSERIFSADINISVPVDVSVESIRDELEDLANELMVDITMDDLEGSVVQI</sequence>
<name>A0ABT4LGU7_9PROT</name>
<dbReference type="InterPro" id="IPR050990">
    <property type="entry name" value="UPF0237/GcvR_regulator"/>
</dbReference>
<dbReference type="Proteomes" id="UP001069802">
    <property type="component" value="Unassembled WGS sequence"/>
</dbReference>
<comment type="caution">
    <text evidence="2">The sequence shown here is derived from an EMBL/GenBank/DDBJ whole genome shotgun (WGS) entry which is preliminary data.</text>
</comment>
<keyword evidence="3" id="KW-1185">Reference proteome</keyword>
<evidence type="ECO:0000313" key="2">
    <source>
        <dbReference type="EMBL" id="MCZ4279222.1"/>
    </source>
</evidence>
<dbReference type="CDD" id="cd04869">
    <property type="entry name" value="ACT_GcvR_2"/>
    <property type="match status" value="1"/>
</dbReference>
<dbReference type="PANTHER" id="PTHR34875">
    <property type="entry name" value="UPF0237 PROTEIN MJ1558"/>
    <property type="match status" value="1"/>
</dbReference>
<dbReference type="RefSeq" id="WP_269421437.1">
    <property type="nucleotide sequence ID" value="NZ_JAPWGY010000001.1"/>
</dbReference>